<sequence length="62" mass="7370">MDYIDDYYPQKPLVEGRDFIVDPRGFRILTRKYLTERGYCCGNGCMNCPYYPRHQKGNSNLQ</sequence>
<dbReference type="InterPro" id="IPR040807">
    <property type="entry name" value="DUF5522"/>
</dbReference>
<gene>
    <name evidence="1" type="ORF">SAMN06265379_102306</name>
</gene>
<accession>A0A521C1A5</accession>
<dbReference type="OrthoDB" id="9800168at2"/>
<dbReference type="RefSeq" id="WP_142532601.1">
    <property type="nucleotide sequence ID" value="NZ_FXTB01000002.1"/>
</dbReference>
<dbReference type="Proteomes" id="UP000319040">
    <property type="component" value="Unassembled WGS sequence"/>
</dbReference>
<keyword evidence="2" id="KW-1185">Reference proteome</keyword>
<proteinExistence type="predicted"/>
<protein>
    <submittedName>
        <fullName evidence="1">Uncharacterized protein</fullName>
    </submittedName>
</protein>
<organism evidence="1 2">
    <name type="scientific">Saccharicrinis carchari</name>
    <dbReference type="NCBI Taxonomy" id="1168039"/>
    <lineage>
        <taxon>Bacteria</taxon>
        <taxon>Pseudomonadati</taxon>
        <taxon>Bacteroidota</taxon>
        <taxon>Bacteroidia</taxon>
        <taxon>Marinilabiliales</taxon>
        <taxon>Marinilabiliaceae</taxon>
        <taxon>Saccharicrinis</taxon>
    </lineage>
</organism>
<name>A0A521C1A5_SACCC</name>
<reference evidence="1 2" key="1">
    <citation type="submission" date="2017-05" db="EMBL/GenBank/DDBJ databases">
        <authorList>
            <person name="Varghese N."/>
            <person name="Submissions S."/>
        </authorList>
    </citation>
    <scope>NUCLEOTIDE SEQUENCE [LARGE SCALE GENOMIC DNA]</scope>
    <source>
        <strain evidence="1 2">DSM 27040</strain>
    </source>
</reference>
<evidence type="ECO:0000313" key="2">
    <source>
        <dbReference type="Proteomes" id="UP000319040"/>
    </source>
</evidence>
<dbReference type="Pfam" id="PF17653">
    <property type="entry name" value="DUF5522"/>
    <property type="match status" value="1"/>
</dbReference>
<dbReference type="AlphaFoldDB" id="A0A521C1A5"/>
<evidence type="ECO:0000313" key="1">
    <source>
        <dbReference type="EMBL" id="SMO53266.1"/>
    </source>
</evidence>
<dbReference type="EMBL" id="FXTB01000002">
    <property type="protein sequence ID" value="SMO53266.1"/>
    <property type="molecule type" value="Genomic_DNA"/>
</dbReference>